<reference evidence="2" key="1">
    <citation type="journal article" date="2022" name="Mol. Ecol. Resour.">
        <title>The genomes of chicory, endive, great burdock and yacon provide insights into Asteraceae palaeo-polyploidization history and plant inulin production.</title>
        <authorList>
            <person name="Fan W."/>
            <person name="Wang S."/>
            <person name="Wang H."/>
            <person name="Wang A."/>
            <person name="Jiang F."/>
            <person name="Liu H."/>
            <person name="Zhao H."/>
            <person name="Xu D."/>
            <person name="Zhang Y."/>
        </authorList>
    </citation>
    <scope>NUCLEOTIDE SEQUENCE [LARGE SCALE GENOMIC DNA]</scope>
    <source>
        <strain evidence="2">cv. Niubang</strain>
    </source>
</reference>
<dbReference type="Proteomes" id="UP001055879">
    <property type="component" value="Linkage Group LG08"/>
</dbReference>
<protein>
    <submittedName>
        <fullName evidence="1">Uncharacterized protein</fullName>
    </submittedName>
</protein>
<evidence type="ECO:0000313" key="2">
    <source>
        <dbReference type="Proteomes" id="UP001055879"/>
    </source>
</evidence>
<sequence>MNFFFFFHPHHLGGVCGVHGDGGGRGGGVWGSFVWEGVVVLGGCRGWGGGRVVVGRWGGGWWCLGFVLGEM</sequence>
<keyword evidence="2" id="KW-1185">Reference proteome</keyword>
<gene>
    <name evidence="1" type="ORF">L6452_26322</name>
</gene>
<dbReference type="EMBL" id="CM042054">
    <property type="protein sequence ID" value="KAI3707693.1"/>
    <property type="molecule type" value="Genomic_DNA"/>
</dbReference>
<comment type="caution">
    <text evidence="1">The sequence shown here is derived from an EMBL/GenBank/DDBJ whole genome shotgun (WGS) entry which is preliminary data.</text>
</comment>
<accession>A0ACB9ADB3</accession>
<organism evidence="1 2">
    <name type="scientific">Arctium lappa</name>
    <name type="common">Greater burdock</name>
    <name type="synonym">Lappa major</name>
    <dbReference type="NCBI Taxonomy" id="4217"/>
    <lineage>
        <taxon>Eukaryota</taxon>
        <taxon>Viridiplantae</taxon>
        <taxon>Streptophyta</taxon>
        <taxon>Embryophyta</taxon>
        <taxon>Tracheophyta</taxon>
        <taxon>Spermatophyta</taxon>
        <taxon>Magnoliopsida</taxon>
        <taxon>eudicotyledons</taxon>
        <taxon>Gunneridae</taxon>
        <taxon>Pentapetalae</taxon>
        <taxon>asterids</taxon>
        <taxon>campanulids</taxon>
        <taxon>Asterales</taxon>
        <taxon>Asteraceae</taxon>
        <taxon>Carduoideae</taxon>
        <taxon>Cardueae</taxon>
        <taxon>Arctiinae</taxon>
        <taxon>Arctium</taxon>
    </lineage>
</organism>
<reference evidence="1 2" key="2">
    <citation type="journal article" date="2022" name="Mol. Ecol. Resour.">
        <title>The genomes of chicory, endive, great burdock and yacon provide insights into Asteraceae paleo-polyploidization history and plant inulin production.</title>
        <authorList>
            <person name="Fan W."/>
            <person name="Wang S."/>
            <person name="Wang H."/>
            <person name="Wang A."/>
            <person name="Jiang F."/>
            <person name="Liu H."/>
            <person name="Zhao H."/>
            <person name="Xu D."/>
            <person name="Zhang Y."/>
        </authorList>
    </citation>
    <scope>NUCLEOTIDE SEQUENCE [LARGE SCALE GENOMIC DNA]</scope>
    <source>
        <strain evidence="2">cv. Niubang</strain>
    </source>
</reference>
<proteinExistence type="predicted"/>
<evidence type="ECO:0000313" key="1">
    <source>
        <dbReference type="EMBL" id="KAI3707693.1"/>
    </source>
</evidence>
<name>A0ACB9ADB3_ARCLA</name>